<dbReference type="OrthoDB" id="9808602at2"/>
<dbReference type="Gene3D" id="3.40.50.2000">
    <property type="entry name" value="Glycogen Phosphorylase B"/>
    <property type="match status" value="2"/>
</dbReference>
<dbReference type="CDD" id="cd03801">
    <property type="entry name" value="GT4_PimA-like"/>
    <property type="match status" value="1"/>
</dbReference>
<dbReference type="EMBL" id="FQUL01000011">
    <property type="protein sequence ID" value="SHE58140.1"/>
    <property type="molecule type" value="Genomic_DNA"/>
</dbReference>
<feature type="domain" description="Glycosyl transferase family 1" evidence="1">
    <location>
        <begin position="192"/>
        <end position="358"/>
    </location>
</feature>
<evidence type="ECO:0000313" key="3">
    <source>
        <dbReference type="Proteomes" id="UP000184295"/>
    </source>
</evidence>
<reference evidence="3" key="1">
    <citation type="submission" date="2016-11" db="EMBL/GenBank/DDBJ databases">
        <authorList>
            <person name="Varghese N."/>
            <person name="Submissions S."/>
        </authorList>
    </citation>
    <scope>NUCLEOTIDE SEQUENCE [LARGE SCALE GENOMIC DNA]</scope>
    <source>
        <strain evidence="3">DSM 19514</strain>
    </source>
</reference>
<accession>A0A1M4UNI8</accession>
<dbReference type="PANTHER" id="PTHR45947">
    <property type="entry name" value="SULFOQUINOVOSYL TRANSFERASE SQD2"/>
    <property type="match status" value="1"/>
</dbReference>
<dbReference type="AlphaFoldDB" id="A0A1M4UNI8"/>
<dbReference type="InterPro" id="IPR050194">
    <property type="entry name" value="Glycosyltransferase_grp1"/>
</dbReference>
<keyword evidence="2" id="KW-0328">Glycosyltransferase</keyword>
<dbReference type="PANTHER" id="PTHR45947:SF3">
    <property type="entry name" value="SULFOQUINOVOSYL TRANSFERASE SQD2"/>
    <property type="match status" value="1"/>
</dbReference>
<dbReference type="GO" id="GO:0016758">
    <property type="term" value="F:hexosyltransferase activity"/>
    <property type="evidence" value="ECO:0007669"/>
    <property type="project" value="TreeGrafter"/>
</dbReference>
<dbReference type="Pfam" id="PF00534">
    <property type="entry name" value="Glycos_transf_1"/>
    <property type="match status" value="1"/>
</dbReference>
<keyword evidence="2" id="KW-0808">Transferase</keyword>
<dbReference type="SUPFAM" id="SSF53756">
    <property type="entry name" value="UDP-Glycosyltransferase/glycogen phosphorylase"/>
    <property type="match status" value="1"/>
</dbReference>
<dbReference type="InterPro" id="IPR001296">
    <property type="entry name" value="Glyco_trans_1"/>
</dbReference>
<protein>
    <submittedName>
        <fullName evidence="2">Phosphatidylinositol alpha-1,6-mannosyltransferase</fullName>
    </submittedName>
</protein>
<evidence type="ECO:0000313" key="2">
    <source>
        <dbReference type="EMBL" id="SHE58140.1"/>
    </source>
</evidence>
<keyword evidence="3" id="KW-1185">Reference proteome</keyword>
<dbReference type="Proteomes" id="UP000184295">
    <property type="component" value="Unassembled WGS sequence"/>
</dbReference>
<evidence type="ECO:0000259" key="1">
    <source>
        <dbReference type="Pfam" id="PF00534"/>
    </source>
</evidence>
<organism evidence="2 3">
    <name type="scientific">Ferrithrix thermotolerans DSM 19514</name>
    <dbReference type="NCBI Taxonomy" id="1121881"/>
    <lineage>
        <taxon>Bacteria</taxon>
        <taxon>Bacillati</taxon>
        <taxon>Actinomycetota</taxon>
        <taxon>Acidimicrobiia</taxon>
        <taxon>Acidimicrobiales</taxon>
        <taxon>Acidimicrobiaceae</taxon>
        <taxon>Ferrithrix</taxon>
    </lineage>
</organism>
<dbReference type="STRING" id="1121881.SAMN02745225_01042"/>
<proteinExistence type="predicted"/>
<sequence>MKIRHVLLTNDFPPKRGGIQNYHYELWRRLDPDTFTVICPASGDAEKDREFDDKVGFRVVRLKGPLLPTRSLVSLVEEEVAKIGASLVVIEPAFLLGRVGWSLSVPYAVIVFGAEYVIPAAIPTLRTQLRRTIERSTLVIAGGGYPANEVIRSLAGRGLDLSRKVKTIRPGVDHDYFREPTEAERCEARKYFSVDMSRNVVVFVSRLVPRKGADTLIKAVALMEPEIRPLIMLGGTGRDEARLRSLARKLDVEVRFQGGLSKSELRRLYWCGDVFAMLTRSRWLGLEQEGFGIVFLEAAATGLAVLAGKSGGSYEAVLHGESGFLVDPPESAALLEEGLRRLLEDRTLRKTFGERGRRYVVECCDYDHLSTQLREALELAVLS</sequence>
<gene>
    <name evidence="2" type="ORF">SAMN02745225_01042</name>
</gene>
<name>A0A1M4UNI8_9ACTN</name>
<dbReference type="RefSeq" id="WP_084660219.1">
    <property type="nucleotide sequence ID" value="NZ_FQUL01000011.1"/>
</dbReference>